<evidence type="ECO:0000313" key="3">
    <source>
        <dbReference type="Proteomes" id="UP000198985"/>
    </source>
</evidence>
<dbReference type="GO" id="GO:0000150">
    <property type="term" value="F:DNA strand exchange activity"/>
    <property type="evidence" value="ECO:0007669"/>
    <property type="project" value="InterPro"/>
</dbReference>
<dbReference type="AlphaFoldDB" id="A0A1H5H880"/>
<dbReference type="Gene3D" id="1.10.260.40">
    <property type="entry name" value="lambda repressor-like DNA-binding domains"/>
    <property type="match status" value="1"/>
</dbReference>
<evidence type="ECO:0000313" key="2">
    <source>
        <dbReference type="EMBL" id="SEE24120.1"/>
    </source>
</evidence>
<dbReference type="InterPro" id="IPR006120">
    <property type="entry name" value="Resolvase_HTH_dom"/>
</dbReference>
<dbReference type="RefSeq" id="WP_084323639.1">
    <property type="nucleotide sequence ID" value="NZ_FNTY01000002.1"/>
</dbReference>
<feature type="domain" description="HTH cro/C1-type" evidence="1">
    <location>
        <begin position="11"/>
        <end position="63"/>
    </location>
</feature>
<dbReference type="SMART" id="SM00530">
    <property type="entry name" value="HTH_XRE"/>
    <property type="match status" value="1"/>
</dbReference>
<reference evidence="2 3" key="1">
    <citation type="submission" date="2016-10" db="EMBL/GenBank/DDBJ databases">
        <authorList>
            <person name="de Groot N.N."/>
        </authorList>
    </citation>
    <scope>NUCLEOTIDE SEQUENCE [LARGE SCALE GENOMIC DNA]</scope>
    <source>
        <strain evidence="2 3">BS3662</strain>
    </source>
</reference>
<organism evidence="2 3">
    <name type="scientific">Pseudomonas migulae</name>
    <dbReference type="NCBI Taxonomy" id="78543"/>
    <lineage>
        <taxon>Bacteria</taxon>
        <taxon>Pseudomonadati</taxon>
        <taxon>Pseudomonadota</taxon>
        <taxon>Gammaproteobacteria</taxon>
        <taxon>Pseudomonadales</taxon>
        <taxon>Pseudomonadaceae</taxon>
        <taxon>Pseudomonas</taxon>
    </lineage>
</organism>
<dbReference type="EMBL" id="FNTY01000002">
    <property type="protein sequence ID" value="SEE24120.1"/>
    <property type="molecule type" value="Genomic_DNA"/>
</dbReference>
<dbReference type="InterPro" id="IPR001387">
    <property type="entry name" value="Cro/C1-type_HTH"/>
</dbReference>
<evidence type="ECO:0000259" key="1">
    <source>
        <dbReference type="PROSITE" id="PS50943"/>
    </source>
</evidence>
<sequence length="156" mass="17041">MSLTKQLAAAIRVIRRQRGFGYEDLADVSVQRHISALEQGNANPSLGKLMSLAAALDFDPVALLAICVALRDGNTPDQALERAHAQLSDFKYLGGIKQLESEYAGSQLVKRHPGKPANNENAEAVKRLKSEGLSQAETCKVLGLSKSTVHRYWQKD</sequence>
<dbReference type="PROSITE" id="PS50943">
    <property type="entry name" value="HTH_CROC1"/>
    <property type="match status" value="1"/>
</dbReference>
<protein>
    <recommendedName>
        <fullName evidence="1">HTH cro/C1-type domain-containing protein</fullName>
    </recommendedName>
</protein>
<accession>A0A1H5H880</accession>
<dbReference type="CDD" id="cd00093">
    <property type="entry name" value="HTH_XRE"/>
    <property type="match status" value="1"/>
</dbReference>
<dbReference type="GO" id="GO:0003677">
    <property type="term" value="F:DNA binding"/>
    <property type="evidence" value="ECO:0007669"/>
    <property type="project" value="InterPro"/>
</dbReference>
<dbReference type="Pfam" id="PF02796">
    <property type="entry name" value="HTH_7"/>
    <property type="match status" value="1"/>
</dbReference>
<dbReference type="Proteomes" id="UP000198985">
    <property type="component" value="Unassembled WGS sequence"/>
</dbReference>
<name>A0A1H5H880_9PSED</name>
<dbReference type="SUPFAM" id="SSF47413">
    <property type="entry name" value="lambda repressor-like DNA-binding domains"/>
    <property type="match status" value="1"/>
</dbReference>
<dbReference type="Pfam" id="PF01381">
    <property type="entry name" value="HTH_3"/>
    <property type="match status" value="1"/>
</dbReference>
<gene>
    <name evidence="2" type="ORF">SAMN04490194_1505</name>
</gene>
<proteinExistence type="predicted"/>
<dbReference type="InterPro" id="IPR010982">
    <property type="entry name" value="Lambda_DNA-bd_dom_sf"/>
</dbReference>